<organism evidence="2 3">
    <name type="scientific">Penicillium cinerascens</name>
    <dbReference type="NCBI Taxonomy" id="70096"/>
    <lineage>
        <taxon>Eukaryota</taxon>
        <taxon>Fungi</taxon>
        <taxon>Dikarya</taxon>
        <taxon>Ascomycota</taxon>
        <taxon>Pezizomycotina</taxon>
        <taxon>Eurotiomycetes</taxon>
        <taxon>Eurotiomycetidae</taxon>
        <taxon>Eurotiales</taxon>
        <taxon>Aspergillaceae</taxon>
        <taxon>Penicillium</taxon>
    </lineage>
</organism>
<dbReference type="RefSeq" id="XP_058304622.1">
    <property type="nucleotide sequence ID" value="XM_058457723.1"/>
</dbReference>
<dbReference type="EMBL" id="JAPQKR010000016">
    <property type="protein sequence ID" value="KAJ5191682.1"/>
    <property type="molecule type" value="Genomic_DNA"/>
</dbReference>
<dbReference type="AlphaFoldDB" id="A0A9W9J8V8"/>
<dbReference type="Proteomes" id="UP001150904">
    <property type="component" value="Unassembled WGS sequence"/>
</dbReference>
<reference evidence="2" key="2">
    <citation type="journal article" date="2023" name="IMA Fungus">
        <title>Comparative genomic study of the Penicillium genus elucidates a diverse pangenome and 15 lateral gene transfer events.</title>
        <authorList>
            <person name="Petersen C."/>
            <person name="Sorensen T."/>
            <person name="Nielsen M.R."/>
            <person name="Sondergaard T.E."/>
            <person name="Sorensen J.L."/>
            <person name="Fitzpatrick D.A."/>
            <person name="Frisvad J.C."/>
            <person name="Nielsen K.L."/>
        </authorList>
    </citation>
    <scope>NUCLEOTIDE SEQUENCE</scope>
    <source>
        <strain evidence="2">IBT 15544</strain>
    </source>
</reference>
<reference evidence="2" key="1">
    <citation type="submission" date="2022-12" db="EMBL/GenBank/DDBJ databases">
        <authorList>
            <person name="Petersen C."/>
        </authorList>
    </citation>
    <scope>NUCLEOTIDE SEQUENCE</scope>
    <source>
        <strain evidence="2">IBT 15544</strain>
    </source>
</reference>
<feature type="region of interest" description="Disordered" evidence="1">
    <location>
        <begin position="58"/>
        <end position="79"/>
    </location>
</feature>
<name>A0A9W9J8V8_9EURO</name>
<keyword evidence="3" id="KW-1185">Reference proteome</keyword>
<comment type="caution">
    <text evidence="2">The sequence shown here is derived from an EMBL/GenBank/DDBJ whole genome shotgun (WGS) entry which is preliminary data.</text>
</comment>
<evidence type="ECO:0000313" key="3">
    <source>
        <dbReference type="Proteomes" id="UP001150904"/>
    </source>
</evidence>
<dbReference type="GeneID" id="83185024"/>
<accession>A0A9W9J8V8</accession>
<evidence type="ECO:0000313" key="2">
    <source>
        <dbReference type="EMBL" id="KAJ5191682.1"/>
    </source>
</evidence>
<proteinExistence type="predicted"/>
<evidence type="ECO:0000256" key="1">
    <source>
        <dbReference type="SAM" id="MobiDB-lite"/>
    </source>
</evidence>
<gene>
    <name evidence="2" type="ORF">N7498_010667</name>
</gene>
<sequence length="79" mass="8631">MMIYDVRMVEGGSEANRNLDRYVRGFTGVWRGEGGDIEVAEWYDIGALWGVAKLVEEKAEQSDTSSSDGGKVDLGISTV</sequence>
<protein>
    <submittedName>
        <fullName evidence="2">Uncharacterized protein</fullName>
    </submittedName>
</protein>